<keyword evidence="3" id="KW-0202">Cytokine</keyword>
<reference evidence="7" key="1">
    <citation type="submission" date="2020-05" db="EMBL/GenBank/DDBJ databases">
        <title>Characterization and functional study on a putative tumor necrosis factor superfamily member 10 of blood clam Tegillarca granosa in innate immunity.</title>
        <authorList>
            <person name="Liu G."/>
            <person name="Chen M."/>
        </authorList>
    </citation>
    <scope>NUCLEOTIDE SEQUENCE</scope>
    <source>
        <tissue evidence="7">Hemocytes</tissue>
    </source>
</reference>
<evidence type="ECO:0000259" key="6">
    <source>
        <dbReference type="PROSITE" id="PS50049"/>
    </source>
</evidence>
<dbReference type="PANTHER" id="PTHR11471">
    <property type="entry name" value="TUMOR NECROSIS FACTOR FAMILY MEMBER"/>
    <property type="match status" value="1"/>
</dbReference>
<proteinExistence type="evidence at transcript level"/>
<dbReference type="PANTHER" id="PTHR11471:SF13">
    <property type="entry name" value="TNF FAMILY PROFILE DOMAIN-CONTAINING PROTEIN"/>
    <property type="match status" value="1"/>
</dbReference>
<evidence type="ECO:0000256" key="3">
    <source>
        <dbReference type="ARBA" id="ARBA00022514"/>
    </source>
</evidence>
<dbReference type="GO" id="GO:0006955">
    <property type="term" value="P:immune response"/>
    <property type="evidence" value="ECO:0007669"/>
    <property type="project" value="InterPro"/>
</dbReference>
<dbReference type="AlphaFoldDB" id="A0A8F7I7J7"/>
<dbReference type="PROSITE" id="PS50049">
    <property type="entry name" value="THD_2"/>
    <property type="match status" value="1"/>
</dbReference>
<keyword evidence="5" id="KW-0812">Transmembrane</keyword>
<evidence type="ECO:0000256" key="2">
    <source>
        <dbReference type="ARBA" id="ARBA00008670"/>
    </source>
</evidence>
<dbReference type="Pfam" id="PF00229">
    <property type="entry name" value="TNF"/>
    <property type="match status" value="1"/>
</dbReference>
<dbReference type="InterPro" id="IPR008983">
    <property type="entry name" value="Tumour_necrosis_fac-like_dom"/>
</dbReference>
<dbReference type="InterPro" id="IPR006052">
    <property type="entry name" value="TNF_dom"/>
</dbReference>
<accession>A0A8F7I7J7</accession>
<gene>
    <name evidence="7" type="primary">TNFSF10</name>
</gene>
<feature type="domain" description="THD" evidence="6">
    <location>
        <begin position="95"/>
        <end position="254"/>
    </location>
</feature>
<feature type="transmembrane region" description="Helical" evidence="5">
    <location>
        <begin position="6"/>
        <end position="29"/>
    </location>
</feature>
<evidence type="ECO:0000256" key="4">
    <source>
        <dbReference type="ARBA" id="ARBA00023136"/>
    </source>
</evidence>
<evidence type="ECO:0000256" key="5">
    <source>
        <dbReference type="SAM" id="Phobius"/>
    </source>
</evidence>
<dbReference type="GO" id="GO:0005615">
    <property type="term" value="C:extracellular space"/>
    <property type="evidence" value="ECO:0007669"/>
    <property type="project" value="UniProtKB-KW"/>
</dbReference>
<protein>
    <submittedName>
        <fullName evidence="7">Tumor necrosis factor superfamily member 10</fullName>
    </submittedName>
</protein>
<dbReference type="GO" id="GO:0005125">
    <property type="term" value="F:cytokine activity"/>
    <property type="evidence" value="ECO:0007669"/>
    <property type="project" value="UniProtKB-KW"/>
</dbReference>
<dbReference type="GO" id="GO:0005164">
    <property type="term" value="F:tumor necrosis factor receptor binding"/>
    <property type="evidence" value="ECO:0007669"/>
    <property type="project" value="InterPro"/>
</dbReference>
<evidence type="ECO:0000313" key="7">
    <source>
        <dbReference type="EMBL" id="QXV29867.1"/>
    </source>
</evidence>
<organism evidence="7">
    <name type="scientific">Tegillarca granosa</name>
    <name type="common">Malaysian cockle</name>
    <name type="synonym">Anadara granosa</name>
    <dbReference type="NCBI Taxonomy" id="220873"/>
    <lineage>
        <taxon>Eukaryota</taxon>
        <taxon>Metazoa</taxon>
        <taxon>Spiralia</taxon>
        <taxon>Lophotrochozoa</taxon>
        <taxon>Mollusca</taxon>
        <taxon>Bivalvia</taxon>
        <taxon>Autobranchia</taxon>
        <taxon>Pteriomorphia</taxon>
        <taxon>Arcoida</taxon>
        <taxon>Arcoidea</taxon>
        <taxon>Arcidae</taxon>
        <taxon>Tegillarca</taxon>
    </lineage>
</organism>
<sequence>MARNIARIISISVFLSDVIVLIIVLALLWSMSSRTDEGKYPCEKLCFDQNCDCRTEALQNRLSQIFTETFKTMKDDGRKNLKYEFLNDRIMSIKPIARLGGSKQTMQKEDMTKDLMTVRKWETGGRSFCYVRNGMGYRNGRLVAPVDGNYHIYSFLDLFMEYIDRNGKPILNIKRDEDAIQHAVYKFNIVNNLEEVILTTYKPYLHSKNGRFNFYETYLSADVKLKAGDEVFLKVSNVSFIQSPSKNFFGMHLL</sequence>
<name>A0A8F7I7J7_TEGGR</name>
<dbReference type="SUPFAM" id="SSF49842">
    <property type="entry name" value="TNF-like"/>
    <property type="match status" value="1"/>
</dbReference>
<evidence type="ECO:0000256" key="1">
    <source>
        <dbReference type="ARBA" id="ARBA00004370"/>
    </source>
</evidence>
<comment type="subcellular location">
    <subcellularLocation>
        <location evidence="1">Membrane</location>
    </subcellularLocation>
</comment>
<comment type="similarity">
    <text evidence="2">Belongs to the tumor necrosis factor family.</text>
</comment>
<dbReference type="Gene3D" id="2.60.120.40">
    <property type="match status" value="1"/>
</dbReference>
<keyword evidence="5" id="KW-1133">Transmembrane helix</keyword>
<keyword evidence="4 5" id="KW-0472">Membrane</keyword>
<dbReference type="EMBL" id="MT542695">
    <property type="protein sequence ID" value="QXV29867.1"/>
    <property type="molecule type" value="mRNA"/>
</dbReference>
<dbReference type="GO" id="GO:0016020">
    <property type="term" value="C:membrane"/>
    <property type="evidence" value="ECO:0007669"/>
    <property type="project" value="UniProtKB-SubCell"/>
</dbReference>